<evidence type="ECO:0000256" key="1">
    <source>
        <dbReference type="ARBA" id="ARBA00004123"/>
    </source>
</evidence>
<dbReference type="PANTHER" id="PTHR11953">
    <property type="entry name" value="EXOSOME COMPLEX COMPONENT"/>
    <property type="match status" value="1"/>
</dbReference>
<dbReference type="PANTHER" id="PTHR11953:SF2">
    <property type="entry name" value="EXOSOME COMPLEX COMPONENT MTR3"/>
    <property type="match status" value="1"/>
</dbReference>
<dbReference type="InterPro" id="IPR050080">
    <property type="entry name" value="RNase_PH"/>
</dbReference>
<dbReference type="Proteomes" id="UP000095009">
    <property type="component" value="Unassembled WGS sequence"/>
</dbReference>
<evidence type="ECO:0000256" key="3">
    <source>
        <dbReference type="ARBA" id="ARBA00006678"/>
    </source>
</evidence>
<dbReference type="Gene3D" id="3.30.230.70">
    <property type="entry name" value="GHMP Kinase, N-terminal domain"/>
    <property type="match status" value="1"/>
</dbReference>
<dbReference type="GO" id="GO:0016075">
    <property type="term" value="P:rRNA catabolic process"/>
    <property type="evidence" value="ECO:0007669"/>
    <property type="project" value="TreeGrafter"/>
</dbReference>
<keyword evidence="7" id="KW-0694">RNA-binding</keyword>
<keyword evidence="5" id="KW-0698">rRNA processing</keyword>
<name>A0A1E3PS06_9ASCO</name>
<accession>A0A1E3PS06</accession>
<evidence type="ECO:0000256" key="2">
    <source>
        <dbReference type="ARBA" id="ARBA00004496"/>
    </source>
</evidence>
<dbReference type="STRING" id="857566.A0A1E3PS06"/>
<evidence type="ECO:0000256" key="9">
    <source>
        <dbReference type="SAM" id="MobiDB-lite"/>
    </source>
</evidence>
<dbReference type="GO" id="GO:0000176">
    <property type="term" value="C:nuclear exosome (RNase complex)"/>
    <property type="evidence" value="ECO:0007669"/>
    <property type="project" value="TreeGrafter"/>
</dbReference>
<dbReference type="GO" id="GO:0071038">
    <property type="term" value="P:TRAMP-dependent tRNA surveillance pathway"/>
    <property type="evidence" value="ECO:0007669"/>
    <property type="project" value="UniProtKB-ARBA"/>
</dbReference>
<keyword evidence="6" id="KW-0271">Exosome</keyword>
<dbReference type="GO" id="GO:0034475">
    <property type="term" value="P:U4 snRNA 3'-end processing"/>
    <property type="evidence" value="ECO:0007669"/>
    <property type="project" value="TreeGrafter"/>
</dbReference>
<feature type="region of interest" description="Disordered" evidence="9">
    <location>
        <begin position="291"/>
        <end position="316"/>
    </location>
</feature>
<dbReference type="GO" id="GO:0000467">
    <property type="term" value="P:exonucleolytic trimming to generate mature 3'-end of 5.8S rRNA from tricistronic rRNA transcript (SSU-rRNA, 5.8S rRNA, LSU-rRNA)"/>
    <property type="evidence" value="ECO:0007669"/>
    <property type="project" value="UniProtKB-ARBA"/>
</dbReference>
<dbReference type="GO" id="GO:0071028">
    <property type="term" value="P:nuclear mRNA surveillance"/>
    <property type="evidence" value="ECO:0007669"/>
    <property type="project" value="TreeGrafter"/>
</dbReference>
<dbReference type="InterPro" id="IPR001247">
    <property type="entry name" value="ExoRNase_PH_dom1"/>
</dbReference>
<dbReference type="InterPro" id="IPR027408">
    <property type="entry name" value="PNPase/RNase_PH_dom_sf"/>
</dbReference>
<keyword evidence="8" id="KW-0539">Nucleus</keyword>
<protein>
    <recommendedName>
        <fullName evidence="10">Exoribonuclease phosphorolytic domain-containing protein</fullName>
    </recommendedName>
</protein>
<evidence type="ECO:0000259" key="10">
    <source>
        <dbReference type="Pfam" id="PF01138"/>
    </source>
</evidence>
<dbReference type="GO" id="GO:0003723">
    <property type="term" value="F:RNA binding"/>
    <property type="evidence" value="ECO:0007669"/>
    <property type="project" value="UniProtKB-KW"/>
</dbReference>
<comment type="similarity">
    <text evidence="3">Belongs to the RNase PH family.</text>
</comment>
<gene>
    <name evidence="11" type="ORF">NADFUDRAFT_44482</name>
</gene>
<dbReference type="InterPro" id="IPR020568">
    <property type="entry name" value="Ribosomal_Su5_D2-typ_SF"/>
</dbReference>
<evidence type="ECO:0000313" key="12">
    <source>
        <dbReference type="Proteomes" id="UP000095009"/>
    </source>
</evidence>
<dbReference type="OrthoDB" id="2504340at2759"/>
<dbReference type="GO" id="GO:0071051">
    <property type="term" value="P:poly(A)-dependent snoRNA 3'-end processing"/>
    <property type="evidence" value="ECO:0007669"/>
    <property type="project" value="TreeGrafter"/>
</dbReference>
<dbReference type="Pfam" id="PF01138">
    <property type="entry name" value="RNase_PH"/>
    <property type="match status" value="1"/>
</dbReference>
<dbReference type="GO" id="GO:0000177">
    <property type="term" value="C:cytoplasmic exosome (RNase complex)"/>
    <property type="evidence" value="ECO:0007669"/>
    <property type="project" value="UniProtKB-ARBA"/>
</dbReference>
<dbReference type="GO" id="GO:0005730">
    <property type="term" value="C:nucleolus"/>
    <property type="evidence" value="ECO:0007669"/>
    <property type="project" value="TreeGrafter"/>
</dbReference>
<evidence type="ECO:0000256" key="5">
    <source>
        <dbReference type="ARBA" id="ARBA00022552"/>
    </source>
</evidence>
<proteinExistence type="inferred from homology"/>
<evidence type="ECO:0000256" key="8">
    <source>
        <dbReference type="ARBA" id="ARBA00023242"/>
    </source>
</evidence>
<feature type="domain" description="Exoribonuclease phosphorolytic" evidence="10">
    <location>
        <begin position="47"/>
        <end position="194"/>
    </location>
</feature>
<evidence type="ECO:0000256" key="7">
    <source>
        <dbReference type="ARBA" id="ARBA00022884"/>
    </source>
</evidence>
<evidence type="ECO:0000313" key="11">
    <source>
        <dbReference type="EMBL" id="ODQ67732.1"/>
    </source>
</evidence>
<organism evidence="11 12">
    <name type="scientific">Nadsonia fulvescens var. elongata DSM 6958</name>
    <dbReference type="NCBI Taxonomy" id="857566"/>
    <lineage>
        <taxon>Eukaryota</taxon>
        <taxon>Fungi</taxon>
        <taxon>Dikarya</taxon>
        <taxon>Ascomycota</taxon>
        <taxon>Saccharomycotina</taxon>
        <taxon>Dipodascomycetes</taxon>
        <taxon>Dipodascales</taxon>
        <taxon>Dipodascales incertae sedis</taxon>
        <taxon>Nadsonia</taxon>
    </lineage>
</organism>
<keyword evidence="4" id="KW-0963">Cytoplasm</keyword>
<evidence type="ECO:0000256" key="4">
    <source>
        <dbReference type="ARBA" id="ARBA00022490"/>
    </source>
</evidence>
<evidence type="ECO:0000256" key="6">
    <source>
        <dbReference type="ARBA" id="ARBA00022835"/>
    </source>
</evidence>
<dbReference type="AlphaFoldDB" id="A0A1E3PS06"/>
<dbReference type="EMBL" id="KV454406">
    <property type="protein sequence ID" value="ODQ67732.1"/>
    <property type="molecule type" value="Genomic_DNA"/>
</dbReference>
<dbReference type="SUPFAM" id="SSF54211">
    <property type="entry name" value="Ribosomal protein S5 domain 2-like"/>
    <property type="match status" value="1"/>
</dbReference>
<sequence length="316" mass="34065">MNITDRRRVLGPSDAQPFSLSNVVLADDQNMADVAESLSDDQIPTKIYLKSGVVNNASGSAYYESGAIKLIATVYGPRPIRGLFTTSAKLSVETRILPISVLSLSTFSNLASTSISTQTLSNIVASKSSQSSVLEKNISSFINEAILPSIFVDNYPKSSIDVSLTIISSGKNSKSVIAAATTATSMALVDAGIELKDVVTAGSVLLSRGNDNTTFTMDPNVIPQGDDVDAVIAYTSMIDDSITGLWVEGNKVDEDEMKQLMDKTRLMSRNLRNIVNEMLISEFQQKETIARNLQVSGSGGEKEKKNNEDEDDQMTE</sequence>
<keyword evidence="12" id="KW-1185">Reference proteome</keyword>
<reference evidence="11 12" key="1">
    <citation type="journal article" date="2016" name="Proc. Natl. Acad. Sci. U.S.A.">
        <title>Comparative genomics of biotechnologically important yeasts.</title>
        <authorList>
            <person name="Riley R."/>
            <person name="Haridas S."/>
            <person name="Wolfe K.H."/>
            <person name="Lopes M.R."/>
            <person name="Hittinger C.T."/>
            <person name="Goeker M."/>
            <person name="Salamov A.A."/>
            <person name="Wisecaver J.H."/>
            <person name="Long T.M."/>
            <person name="Calvey C.H."/>
            <person name="Aerts A.L."/>
            <person name="Barry K.W."/>
            <person name="Choi C."/>
            <person name="Clum A."/>
            <person name="Coughlan A.Y."/>
            <person name="Deshpande S."/>
            <person name="Douglass A.P."/>
            <person name="Hanson S.J."/>
            <person name="Klenk H.-P."/>
            <person name="LaButti K.M."/>
            <person name="Lapidus A."/>
            <person name="Lindquist E.A."/>
            <person name="Lipzen A.M."/>
            <person name="Meier-Kolthoff J.P."/>
            <person name="Ohm R.A."/>
            <person name="Otillar R.P."/>
            <person name="Pangilinan J.L."/>
            <person name="Peng Y."/>
            <person name="Rokas A."/>
            <person name="Rosa C.A."/>
            <person name="Scheuner C."/>
            <person name="Sibirny A.A."/>
            <person name="Slot J.C."/>
            <person name="Stielow J.B."/>
            <person name="Sun H."/>
            <person name="Kurtzman C.P."/>
            <person name="Blackwell M."/>
            <person name="Grigoriev I.V."/>
            <person name="Jeffries T.W."/>
        </authorList>
    </citation>
    <scope>NUCLEOTIDE SEQUENCE [LARGE SCALE GENOMIC DNA]</scope>
    <source>
        <strain evidence="11 12">DSM 6958</strain>
    </source>
</reference>
<comment type="subcellular location">
    <subcellularLocation>
        <location evidence="2">Cytoplasm</location>
    </subcellularLocation>
    <subcellularLocation>
        <location evidence="1">Nucleus</location>
    </subcellularLocation>
</comment>